<feature type="non-terminal residue" evidence="2">
    <location>
        <position position="63"/>
    </location>
</feature>
<accession>A0A3B0QDK7</accession>
<feature type="transmembrane region" description="Helical" evidence="1">
    <location>
        <begin position="6"/>
        <end position="24"/>
    </location>
</feature>
<keyword evidence="1" id="KW-0472">Membrane</keyword>
<dbReference type="AlphaFoldDB" id="A0A3B0QDK7"/>
<keyword evidence="1" id="KW-0812">Transmembrane</keyword>
<feature type="transmembrane region" description="Helical" evidence="1">
    <location>
        <begin position="31"/>
        <end position="53"/>
    </location>
</feature>
<evidence type="ECO:0000313" key="3">
    <source>
        <dbReference type="Proteomes" id="UP000257559"/>
    </source>
</evidence>
<dbReference type="EMBL" id="LS991951">
    <property type="protein sequence ID" value="SYV97761.1"/>
    <property type="molecule type" value="Genomic_DNA"/>
</dbReference>
<reference evidence="3" key="1">
    <citation type="submission" date="2018-06" db="EMBL/GenBank/DDBJ databases">
        <authorList>
            <consortium name="Pathogen Informatics"/>
        </authorList>
    </citation>
    <scope>NUCLEOTIDE SEQUENCE [LARGE SCALE GENOMIC DNA]</scope>
    <source>
        <strain evidence="3">NCTC10132</strain>
    </source>
</reference>
<evidence type="ECO:0008006" key="4">
    <source>
        <dbReference type="Google" id="ProtNLM"/>
    </source>
</evidence>
<dbReference type="Proteomes" id="UP000257559">
    <property type="component" value="Chromosome"/>
</dbReference>
<name>A0A3B0QDK7_9BACT</name>
<proteinExistence type="predicted"/>
<dbReference type="KEGG" id="medw:NCTC10132_01129"/>
<sequence length="63" mass="7072">MELIIGYTFFFFSILLLGTISGIFSERAGIVNIAINGFMVFGAAMYSIFSVIFTDTFEITNIW</sequence>
<evidence type="ECO:0000256" key="1">
    <source>
        <dbReference type="SAM" id="Phobius"/>
    </source>
</evidence>
<keyword evidence="1" id="KW-1133">Transmembrane helix</keyword>
<organism evidence="2 3">
    <name type="scientific">Mycoplasmopsis edwardii</name>
    <dbReference type="NCBI Taxonomy" id="53558"/>
    <lineage>
        <taxon>Bacteria</taxon>
        <taxon>Bacillati</taxon>
        <taxon>Mycoplasmatota</taxon>
        <taxon>Mycoplasmoidales</taxon>
        <taxon>Metamycoplasmataceae</taxon>
        <taxon>Mycoplasmopsis</taxon>
    </lineage>
</organism>
<protein>
    <recommendedName>
        <fullName evidence="4">ABC transporter permease</fullName>
    </recommendedName>
</protein>
<gene>
    <name evidence="2" type="ORF">NCTC10132_01129</name>
</gene>
<keyword evidence="3" id="KW-1185">Reference proteome</keyword>
<evidence type="ECO:0000313" key="2">
    <source>
        <dbReference type="EMBL" id="SYV97761.1"/>
    </source>
</evidence>